<feature type="transmembrane region" description="Helical" evidence="1">
    <location>
        <begin position="110"/>
        <end position="132"/>
    </location>
</feature>
<gene>
    <name evidence="2" type="ORF">COU35_02555</name>
</gene>
<feature type="transmembrane region" description="Helical" evidence="1">
    <location>
        <begin position="172"/>
        <end position="189"/>
    </location>
</feature>
<evidence type="ECO:0000313" key="3">
    <source>
        <dbReference type="Proteomes" id="UP000230154"/>
    </source>
</evidence>
<feature type="transmembrane region" description="Helical" evidence="1">
    <location>
        <begin position="201"/>
        <end position="221"/>
    </location>
</feature>
<keyword evidence="1" id="KW-1133">Transmembrane helix</keyword>
<protein>
    <submittedName>
        <fullName evidence="2">Uncharacterized protein</fullName>
    </submittedName>
</protein>
<evidence type="ECO:0000313" key="2">
    <source>
        <dbReference type="EMBL" id="PIR74439.1"/>
    </source>
</evidence>
<sequence length="268" mass="30236">MQQFALTLLQTVAMELIAVLGIFFALGFLLSKVQKATHENYTRTIGWKGILLTAWIGTPIHELGHAFFAKLFHHKISNITLFQPNKSTGGLGHVEHSFNSNSVYQRIGNFFIGAAPLFFGGAALIGILYFVLPNGKDIIAMLNVQYDSVPSAIDTLKNVFFALIQRDNLNNTIFWIFVYISFCISAHMAPSKQDVKGMWRGFAWLVGLLVIFNFILMLMNIDPREYVMRIASSLSIIVAVFVYALLIATVHYVVTFILLRLPFQLLRR</sequence>
<organism evidence="2 3">
    <name type="scientific">Candidatus Magasanikbacteria bacterium CG10_big_fil_rev_8_21_14_0_10_47_10</name>
    <dbReference type="NCBI Taxonomy" id="1974652"/>
    <lineage>
        <taxon>Bacteria</taxon>
        <taxon>Candidatus Magasanikiibacteriota</taxon>
    </lineage>
</organism>
<accession>A0A2H0TQM3</accession>
<dbReference type="EMBL" id="PFCB01000021">
    <property type="protein sequence ID" value="PIR74439.1"/>
    <property type="molecule type" value="Genomic_DNA"/>
</dbReference>
<dbReference type="AlphaFoldDB" id="A0A2H0TQM3"/>
<keyword evidence="1" id="KW-0812">Transmembrane</keyword>
<name>A0A2H0TQM3_9BACT</name>
<evidence type="ECO:0000256" key="1">
    <source>
        <dbReference type="SAM" id="Phobius"/>
    </source>
</evidence>
<keyword evidence="1" id="KW-0472">Membrane</keyword>
<proteinExistence type="predicted"/>
<feature type="transmembrane region" description="Helical" evidence="1">
    <location>
        <begin position="233"/>
        <end position="259"/>
    </location>
</feature>
<comment type="caution">
    <text evidence="2">The sequence shown here is derived from an EMBL/GenBank/DDBJ whole genome shotgun (WGS) entry which is preliminary data.</text>
</comment>
<reference evidence="3" key="1">
    <citation type="submission" date="2017-09" db="EMBL/GenBank/DDBJ databases">
        <title>Depth-based differentiation of microbial function through sediment-hosted aquifers and enrichment of novel symbionts in the deep terrestrial subsurface.</title>
        <authorList>
            <person name="Probst A.J."/>
            <person name="Ladd B."/>
            <person name="Jarett J.K."/>
            <person name="Geller-Mcgrath D.E."/>
            <person name="Sieber C.M.K."/>
            <person name="Emerson J.B."/>
            <person name="Anantharaman K."/>
            <person name="Thomas B.C."/>
            <person name="Malmstrom R."/>
            <person name="Stieglmeier M."/>
            <person name="Klingl A."/>
            <person name="Woyke T."/>
            <person name="Ryan C.M."/>
            <person name="Banfield J.F."/>
        </authorList>
    </citation>
    <scope>NUCLEOTIDE SEQUENCE [LARGE SCALE GENOMIC DNA]</scope>
</reference>
<dbReference type="Proteomes" id="UP000230154">
    <property type="component" value="Unassembled WGS sequence"/>
</dbReference>
<feature type="transmembrane region" description="Helical" evidence="1">
    <location>
        <begin position="12"/>
        <end position="30"/>
    </location>
</feature>